<dbReference type="RefSeq" id="WP_123201528.1">
    <property type="nucleotide sequence ID" value="NZ_RJMB01000011.1"/>
</dbReference>
<feature type="region of interest" description="Disordered" evidence="1">
    <location>
        <begin position="212"/>
        <end position="231"/>
    </location>
</feature>
<dbReference type="OrthoDB" id="3522092at2"/>
<gene>
    <name evidence="3" type="ORF">EFW17_12420</name>
</gene>
<evidence type="ECO:0000256" key="2">
    <source>
        <dbReference type="SAM" id="Phobius"/>
    </source>
</evidence>
<accession>A0A3N0E966</accession>
<keyword evidence="2" id="KW-0812">Transmembrane</keyword>
<protein>
    <submittedName>
        <fullName evidence="3">Uncharacterized protein</fullName>
    </submittedName>
</protein>
<feature type="region of interest" description="Disordered" evidence="1">
    <location>
        <begin position="1"/>
        <end position="44"/>
    </location>
</feature>
<organism evidence="3 4">
    <name type="scientific">Halostreptopolyspora alba</name>
    <dbReference type="NCBI Taxonomy" id="2487137"/>
    <lineage>
        <taxon>Bacteria</taxon>
        <taxon>Bacillati</taxon>
        <taxon>Actinomycetota</taxon>
        <taxon>Actinomycetes</taxon>
        <taxon>Streptosporangiales</taxon>
        <taxon>Nocardiopsidaceae</taxon>
        <taxon>Halostreptopolyspora</taxon>
    </lineage>
</organism>
<keyword evidence="2" id="KW-1133">Transmembrane helix</keyword>
<dbReference type="Proteomes" id="UP000269198">
    <property type="component" value="Unassembled WGS sequence"/>
</dbReference>
<proteinExistence type="predicted"/>
<sequence length="231" mass="24968">MSQSHHPSDDFEERLLGDLLREVRQRSEAAPEAAPARPTSRSLRPRTVGVAVAAAGAGAAMVVTPALLPGDGGPQPAFAVEEGGDGTVRVELDRVELDMRDPAADELERTLEEHGIPAVVESIPAGHICEQPRYERAQRLTSHIEMDTRVAESGIRHQLVIDPSEWSEEHTLVLGLWETEGDVEPTASQLARNDGVMYDVAKGEVDDCELREAPGMEREEPVGDTTRGNGG</sequence>
<feature type="compositionally biased region" description="Basic and acidic residues" evidence="1">
    <location>
        <begin position="212"/>
        <end position="221"/>
    </location>
</feature>
<dbReference type="AlphaFoldDB" id="A0A3N0E966"/>
<evidence type="ECO:0000256" key="1">
    <source>
        <dbReference type="SAM" id="MobiDB-lite"/>
    </source>
</evidence>
<evidence type="ECO:0000313" key="4">
    <source>
        <dbReference type="Proteomes" id="UP000269198"/>
    </source>
</evidence>
<keyword evidence="4" id="KW-1185">Reference proteome</keyword>
<reference evidence="3 4" key="1">
    <citation type="submission" date="2018-11" db="EMBL/GenBank/DDBJ databases">
        <title>The genome draft of YIM 96095.</title>
        <authorList>
            <person name="Tang S.-K."/>
            <person name="Chunyu W.-X."/>
            <person name="Feng Y.-Z."/>
        </authorList>
    </citation>
    <scope>NUCLEOTIDE SEQUENCE [LARGE SCALE GENOMIC DNA]</scope>
    <source>
        <strain evidence="3 4">YIM 96095</strain>
    </source>
</reference>
<feature type="compositionally biased region" description="Low complexity" evidence="1">
    <location>
        <begin position="30"/>
        <end position="44"/>
    </location>
</feature>
<comment type="caution">
    <text evidence="3">The sequence shown here is derived from an EMBL/GenBank/DDBJ whole genome shotgun (WGS) entry which is preliminary data.</text>
</comment>
<evidence type="ECO:0000313" key="3">
    <source>
        <dbReference type="EMBL" id="RNL84357.1"/>
    </source>
</evidence>
<keyword evidence="2" id="KW-0472">Membrane</keyword>
<feature type="compositionally biased region" description="Basic and acidic residues" evidence="1">
    <location>
        <begin position="1"/>
        <end position="29"/>
    </location>
</feature>
<dbReference type="EMBL" id="RJMB01000011">
    <property type="protein sequence ID" value="RNL84357.1"/>
    <property type="molecule type" value="Genomic_DNA"/>
</dbReference>
<name>A0A3N0E966_9ACTN</name>
<feature type="transmembrane region" description="Helical" evidence="2">
    <location>
        <begin position="47"/>
        <end position="68"/>
    </location>
</feature>